<dbReference type="Pfam" id="PF11994">
    <property type="entry name" value="DUF3489"/>
    <property type="match status" value="1"/>
</dbReference>
<dbReference type="InterPro" id="IPR021880">
    <property type="entry name" value="DUF3489"/>
</dbReference>
<comment type="caution">
    <text evidence="1">The sequence shown here is derived from an EMBL/GenBank/DDBJ whole genome shotgun (WGS) entry which is preliminary data.</text>
</comment>
<reference evidence="1" key="1">
    <citation type="submission" date="2022-09" db="EMBL/GenBank/DDBJ databases">
        <title>The genome sequence of Tsuneonella sp. YG55.</title>
        <authorList>
            <person name="Liu Y."/>
        </authorList>
    </citation>
    <scope>NUCLEOTIDE SEQUENCE</scope>
    <source>
        <strain evidence="1">YG55</strain>
    </source>
</reference>
<evidence type="ECO:0000313" key="1">
    <source>
        <dbReference type="EMBL" id="MCT2557359.1"/>
    </source>
</evidence>
<name>A0A9X3AJR3_9SPHN</name>
<organism evidence="1 2">
    <name type="scientific">Tsuneonella litorea</name>
    <dbReference type="NCBI Taxonomy" id="2976475"/>
    <lineage>
        <taxon>Bacteria</taxon>
        <taxon>Pseudomonadati</taxon>
        <taxon>Pseudomonadota</taxon>
        <taxon>Alphaproteobacteria</taxon>
        <taxon>Sphingomonadales</taxon>
        <taxon>Erythrobacteraceae</taxon>
        <taxon>Tsuneonella</taxon>
    </lineage>
</organism>
<evidence type="ECO:0000313" key="2">
    <source>
        <dbReference type="Proteomes" id="UP001142648"/>
    </source>
</evidence>
<accession>A0A9X3AJR3</accession>
<proteinExistence type="predicted"/>
<gene>
    <name evidence="1" type="ORF">N0B51_00005</name>
</gene>
<dbReference type="RefSeq" id="WP_259960122.1">
    <property type="nucleotide sequence ID" value="NZ_JAOAMV010000001.1"/>
</dbReference>
<sequence length="77" mass="8384">MTDQTKPKAAPKRETKNDKVIALLKRKNGATLEDLLAATGWLPHTARAAMTGLKKKGHTIERDKVAGVSRYSLVKSA</sequence>
<keyword evidence="2" id="KW-1185">Reference proteome</keyword>
<dbReference type="EMBL" id="JAOAMV010000001">
    <property type="protein sequence ID" value="MCT2557359.1"/>
    <property type="molecule type" value="Genomic_DNA"/>
</dbReference>
<protein>
    <submittedName>
        <fullName evidence="1">DUF3489 domain-containing protein</fullName>
    </submittedName>
</protein>
<dbReference type="AlphaFoldDB" id="A0A9X3AJR3"/>
<dbReference type="Proteomes" id="UP001142648">
    <property type="component" value="Unassembled WGS sequence"/>
</dbReference>